<dbReference type="VEuPathDB" id="FungiDB:EMCG_06184"/>
<proteinExistence type="predicted"/>
<keyword evidence="2" id="KW-1185">Reference proteome</keyword>
<dbReference type="AlphaFoldDB" id="A0A2B7ZE47"/>
<protein>
    <submittedName>
        <fullName evidence="1">Uncharacterized protein</fullName>
    </submittedName>
</protein>
<reference evidence="1 2" key="1">
    <citation type="submission" date="2017-10" db="EMBL/GenBank/DDBJ databases">
        <title>Comparative genomics in systemic dimorphic fungi from Ajellomycetaceae.</title>
        <authorList>
            <person name="Munoz J.F."/>
            <person name="Mcewen J.G."/>
            <person name="Clay O.K."/>
            <person name="Cuomo C.A."/>
        </authorList>
    </citation>
    <scope>NUCLEOTIDE SEQUENCE [LARGE SCALE GENOMIC DNA]</scope>
    <source>
        <strain evidence="1 2">UAMH4076</strain>
    </source>
</reference>
<dbReference type="Proteomes" id="UP000226031">
    <property type="component" value="Unassembled WGS sequence"/>
</dbReference>
<sequence>MSISFLRSWPARVPLAISRSILVTSLPRGSGHVSSLFQDLRNGQITARSNSSNPIQQPTARNVNNHGETILVNERPQLPGYAFVPFENKFMLRQCRRLMRASNDSGTVFVQHAPPQPPKEVGPELGIYVPREVVEQVSQEFAKLTALLDSTIWKQWERKYPQMPAADRMELQRLVSEKNADAIATFSTHVAESTLWGYVSRTYTSGEHLVLSAARNPKVALQMRERIDSVLESWRG</sequence>
<organism evidence="1 2">
    <name type="scientific">[Emmonsia] crescens</name>
    <dbReference type="NCBI Taxonomy" id="73230"/>
    <lineage>
        <taxon>Eukaryota</taxon>
        <taxon>Fungi</taxon>
        <taxon>Dikarya</taxon>
        <taxon>Ascomycota</taxon>
        <taxon>Pezizomycotina</taxon>
        <taxon>Eurotiomycetes</taxon>
        <taxon>Eurotiomycetidae</taxon>
        <taxon>Onygenales</taxon>
        <taxon>Ajellomycetaceae</taxon>
        <taxon>Emergomyces</taxon>
    </lineage>
</organism>
<dbReference type="EMBL" id="PDND01000112">
    <property type="protein sequence ID" value="PGH31865.1"/>
    <property type="molecule type" value="Genomic_DNA"/>
</dbReference>
<accession>A0A2B7ZE47</accession>
<gene>
    <name evidence="1" type="ORF">GX50_05363</name>
</gene>
<evidence type="ECO:0000313" key="1">
    <source>
        <dbReference type="EMBL" id="PGH31865.1"/>
    </source>
</evidence>
<comment type="caution">
    <text evidence="1">The sequence shown here is derived from an EMBL/GenBank/DDBJ whole genome shotgun (WGS) entry which is preliminary data.</text>
</comment>
<name>A0A2B7ZE47_9EURO</name>
<evidence type="ECO:0000313" key="2">
    <source>
        <dbReference type="Proteomes" id="UP000226031"/>
    </source>
</evidence>